<accession>A0ABR4JMM7</accession>
<reference evidence="3 4" key="1">
    <citation type="submission" date="2024-07" db="EMBL/GenBank/DDBJ databases">
        <title>Section-level genome sequencing and comparative genomics of Aspergillus sections Usti and Cavernicolus.</title>
        <authorList>
            <consortium name="Lawrence Berkeley National Laboratory"/>
            <person name="Nybo J.L."/>
            <person name="Vesth T.C."/>
            <person name="Theobald S."/>
            <person name="Frisvad J.C."/>
            <person name="Larsen T.O."/>
            <person name="Kjaerboelling I."/>
            <person name="Rothschild-Mancinelli K."/>
            <person name="Lyhne E.K."/>
            <person name="Kogle M.E."/>
            <person name="Barry K."/>
            <person name="Clum A."/>
            <person name="Na H."/>
            <person name="Ledsgaard L."/>
            <person name="Lin J."/>
            <person name="Lipzen A."/>
            <person name="Kuo A."/>
            <person name="Riley R."/>
            <person name="Mondo S."/>
            <person name="Labutti K."/>
            <person name="Haridas S."/>
            <person name="Pangalinan J."/>
            <person name="Salamov A.A."/>
            <person name="Simmons B.A."/>
            <person name="Magnuson J.K."/>
            <person name="Chen J."/>
            <person name="Drula E."/>
            <person name="Henrissat B."/>
            <person name="Wiebenga A."/>
            <person name="Lubbers R.J."/>
            <person name="Gomes A.C."/>
            <person name="Makela M.R."/>
            <person name="Stajich J."/>
            <person name="Grigoriev I.V."/>
            <person name="Mortensen U.H."/>
            <person name="De Vries R.P."/>
            <person name="Baker S.E."/>
            <person name="Andersen M.R."/>
        </authorList>
    </citation>
    <scope>NUCLEOTIDE SEQUENCE [LARGE SCALE GENOMIC DNA]</scope>
    <source>
        <strain evidence="3 4">CBS 123904</strain>
    </source>
</reference>
<sequence>MSDPLPSEHHPASTSAEDRKAAAALSSLNTTEITSDSASGTGAAKPPSAADQEALGKAMSRLEIASGGGGAANKGKKKDDGAAKGKGGGETAAKKKPAVPAVKVSLEDVGLLVNELDLNKVKATELLKANGGDAKRAIRAFIRSNSRAAVEA</sequence>
<dbReference type="InterPro" id="IPR044034">
    <property type="entry name" value="NAC-like_UBA"/>
</dbReference>
<dbReference type="InterPro" id="IPR052617">
    <property type="entry name" value="Huntingtin-int_K"/>
</dbReference>
<evidence type="ECO:0000259" key="2">
    <source>
        <dbReference type="Pfam" id="PF19026"/>
    </source>
</evidence>
<name>A0ABR4JMM7_9EURO</name>
<comment type="caution">
    <text evidence="3">The sequence shown here is derived from an EMBL/GenBank/DDBJ whole genome shotgun (WGS) entry which is preliminary data.</text>
</comment>
<evidence type="ECO:0000313" key="3">
    <source>
        <dbReference type="EMBL" id="KAL2841260.1"/>
    </source>
</evidence>
<feature type="domain" description="Nascent polypeptide-associated complex subunit alpha-like UBA" evidence="2">
    <location>
        <begin position="102"/>
        <end position="142"/>
    </location>
</feature>
<dbReference type="EMBL" id="JBFXLU010000111">
    <property type="protein sequence ID" value="KAL2841260.1"/>
    <property type="molecule type" value="Genomic_DNA"/>
</dbReference>
<keyword evidence="4" id="KW-1185">Reference proteome</keyword>
<protein>
    <recommendedName>
        <fullName evidence="2">Nascent polypeptide-associated complex subunit alpha-like UBA domain-containing protein</fullName>
    </recommendedName>
</protein>
<gene>
    <name evidence="3" type="ORF">BJY01DRAFT_249609</name>
</gene>
<feature type="region of interest" description="Disordered" evidence="1">
    <location>
        <begin position="1"/>
        <end position="99"/>
    </location>
</feature>
<feature type="compositionally biased region" description="Polar residues" evidence="1">
    <location>
        <begin position="26"/>
        <end position="40"/>
    </location>
</feature>
<dbReference type="CDD" id="cd14361">
    <property type="entry name" value="UBA_HYPK"/>
    <property type="match status" value="1"/>
</dbReference>
<evidence type="ECO:0000313" key="4">
    <source>
        <dbReference type="Proteomes" id="UP001610446"/>
    </source>
</evidence>
<dbReference type="Pfam" id="PF19026">
    <property type="entry name" value="UBA_HYPK"/>
    <property type="match status" value="1"/>
</dbReference>
<evidence type="ECO:0000256" key="1">
    <source>
        <dbReference type="SAM" id="MobiDB-lite"/>
    </source>
</evidence>
<dbReference type="InterPro" id="IPR038922">
    <property type="entry name" value="HYPK_UBA"/>
</dbReference>
<proteinExistence type="predicted"/>
<organism evidence="3 4">
    <name type="scientific">Aspergillus pseudoustus</name>
    <dbReference type="NCBI Taxonomy" id="1810923"/>
    <lineage>
        <taxon>Eukaryota</taxon>
        <taxon>Fungi</taxon>
        <taxon>Dikarya</taxon>
        <taxon>Ascomycota</taxon>
        <taxon>Pezizomycotina</taxon>
        <taxon>Eurotiomycetes</taxon>
        <taxon>Eurotiomycetidae</taxon>
        <taxon>Eurotiales</taxon>
        <taxon>Aspergillaceae</taxon>
        <taxon>Aspergillus</taxon>
        <taxon>Aspergillus subgen. Nidulantes</taxon>
    </lineage>
</organism>
<feature type="compositionally biased region" description="Basic and acidic residues" evidence="1">
    <location>
        <begin position="1"/>
        <end position="21"/>
    </location>
</feature>
<dbReference type="Proteomes" id="UP001610446">
    <property type="component" value="Unassembled WGS sequence"/>
</dbReference>
<dbReference type="PANTHER" id="PTHR31184:SF2">
    <property type="entry name" value="HUNTINGTIN-INTERACTING PROTEIN K"/>
    <property type="match status" value="1"/>
</dbReference>
<dbReference type="PANTHER" id="PTHR31184">
    <property type="entry name" value="HUNTINGTIN-INTERACTING PROTEIN K FAMILY MEMBER"/>
    <property type="match status" value="1"/>
</dbReference>